<keyword evidence="2" id="KW-0812">Transmembrane</keyword>
<dbReference type="RefSeq" id="WP_168629638.1">
    <property type="nucleotide sequence ID" value="NZ_BONL01000013.1"/>
</dbReference>
<dbReference type="CDD" id="cd04179">
    <property type="entry name" value="DPM_DPG-synthase_like"/>
    <property type="match status" value="1"/>
</dbReference>
<dbReference type="PANTHER" id="PTHR48090">
    <property type="entry name" value="UNDECAPRENYL-PHOSPHATE 4-DEOXY-4-FORMAMIDO-L-ARABINOSE TRANSFERASE-RELATED"/>
    <property type="match status" value="1"/>
</dbReference>
<dbReference type="PANTHER" id="PTHR48090:SF7">
    <property type="entry name" value="RFBJ PROTEIN"/>
    <property type="match status" value="1"/>
</dbReference>
<organism evidence="4 5">
    <name type="scientific">Cellulomonas denverensis</name>
    <dbReference type="NCBI Taxonomy" id="264297"/>
    <lineage>
        <taxon>Bacteria</taxon>
        <taxon>Bacillati</taxon>
        <taxon>Actinomycetota</taxon>
        <taxon>Actinomycetes</taxon>
        <taxon>Micrococcales</taxon>
        <taxon>Cellulomonadaceae</taxon>
        <taxon>Cellulomonas</taxon>
    </lineage>
</organism>
<name>A0A7X6KUF0_9CELL</name>
<accession>A0A7X6KUF0</accession>
<gene>
    <name evidence="4" type="ORF">HGA03_07500</name>
</gene>
<keyword evidence="2" id="KW-0472">Membrane</keyword>
<keyword evidence="5" id="KW-1185">Reference proteome</keyword>
<dbReference type="InterPro" id="IPR050256">
    <property type="entry name" value="Glycosyltransferase_2"/>
</dbReference>
<evidence type="ECO:0000313" key="4">
    <source>
        <dbReference type="EMBL" id="NKY22512.1"/>
    </source>
</evidence>
<dbReference type="SUPFAM" id="SSF53448">
    <property type="entry name" value="Nucleotide-diphospho-sugar transferases"/>
    <property type="match status" value="1"/>
</dbReference>
<sequence>MKVFVQIPCLNEEETLPSVLESIPRQIEGVDELEILVIDDGSTDRTIEVARELGVTHFVRHARNMGLARSFRDGIDYALAHGADIVVNTDGDNQYPQNRIPDLVQPIIERTADIVIADRQTATIAHFSPFKKMMQRVGSAVVNKAADTRLPDAASGFRAYSRAALYRLNVVTEFSYCMETIIQAGHKRLRIASVPVTTNAKTRESRLFTNIFQHMRKSGSAIIRSYLMFKPTVIFAWLAAIFGVLALIPAVRFLVIWLGRGDNSGNIQSLIFAAIMAVAALLSVALGVISDLLRTNRVLLEEQLERIKEVQYQRSVRD</sequence>
<dbReference type="AlphaFoldDB" id="A0A7X6KUF0"/>
<dbReference type="Pfam" id="PF00535">
    <property type="entry name" value="Glycos_transf_2"/>
    <property type="match status" value="1"/>
</dbReference>
<evidence type="ECO:0000313" key="5">
    <source>
        <dbReference type="Proteomes" id="UP000581206"/>
    </source>
</evidence>
<dbReference type="Proteomes" id="UP000581206">
    <property type="component" value="Unassembled WGS sequence"/>
</dbReference>
<dbReference type="EMBL" id="JAAXOX010000003">
    <property type="protein sequence ID" value="NKY22512.1"/>
    <property type="molecule type" value="Genomic_DNA"/>
</dbReference>
<comment type="similarity">
    <text evidence="1">Belongs to the glycosyltransferase 2 family.</text>
</comment>
<dbReference type="InterPro" id="IPR029044">
    <property type="entry name" value="Nucleotide-diphossugar_trans"/>
</dbReference>
<comment type="caution">
    <text evidence="4">The sequence shown here is derived from an EMBL/GenBank/DDBJ whole genome shotgun (WGS) entry which is preliminary data.</text>
</comment>
<keyword evidence="4" id="KW-0808">Transferase</keyword>
<proteinExistence type="inferred from homology"/>
<reference evidence="4 5" key="1">
    <citation type="submission" date="2020-04" db="EMBL/GenBank/DDBJ databases">
        <title>MicrobeNet Type strains.</title>
        <authorList>
            <person name="Nicholson A.C."/>
        </authorList>
    </citation>
    <scope>NUCLEOTIDE SEQUENCE [LARGE SCALE GENOMIC DNA]</scope>
    <source>
        <strain evidence="4 5">ATCC BAA-788</strain>
    </source>
</reference>
<feature type="domain" description="Glycosyltransferase 2-like" evidence="3">
    <location>
        <begin position="6"/>
        <end position="166"/>
    </location>
</feature>
<feature type="transmembrane region" description="Helical" evidence="2">
    <location>
        <begin position="270"/>
        <end position="289"/>
    </location>
</feature>
<evidence type="ECO:0000256" key="2">
    <source>
        <dbReference type="SAM" id="Phobius"/>
    </source>
</evidence>
<feature type="transmembrane region" description="Helical" evidence="2">
    <location>
        <begin position="234"/>
        <end position="258"/>
    </location>
</feature>
<dbReference type="GO" id="GO:0016740">
    <property type="term" value="F:transferase activity"/>
    <property type="evidence" value="ECO:0007669"/>
    <property type="project" value="UniProtKB-KW"/>
</dbReference>
<evidence type="ECO:0000259" key="3">
    <source>
        <dbReference type="Pfam" id="PF00535"/>
    </source>
</evidence>
<dbReference type="Gene3D" id="3.90.550.10">
    <property type="entry name" value="Spore Coat Polysaccharide Biosynthesis Protein SpsA, Chain A"/>
    <property type="match status" value="1"/>
</dbReference>
<protein>
    <submittedName>
        <fullName evidence="4">Glycosyltransferase family 2 protein</fullName>
    </submittedName>
</protein>
<keyword evidence="2" id="KW-1133">Transmembrane helix</keyword>
<evidence type="ECO:0000256" key="1">
    <source>
        <dbReference type="ARBA" id="ARBA00006739"/>
    </source>
</evidence>
<dbReference type="InterPro" id="IPR001173">
    <property type="entry name" value="Glyco_trans_2-like"/>
</dbReference>